<dbReference type="EMBL" id="CAJOBF010006864">
    <property type="protein sequence ID" value="CAF4217586.1"/>
    <property type="molecule type" value="Genomic_DNA"/>
</dbReference>
<evidence type="ECO:0000256" key="1">
    <source>
        <dbReference type="ARBA" id="ARBA00023604"/>
    </source>
</evidence>
<dbReference type="AlphaFoldDB" id="A0A816S2L8"/>
<comment type="similarity">
    <text evidence="1">Belongs to the asaB hydroxylase/desaturase family.</text>
</comment>
<dbReference type="InterPro" id="IPR044053">
    <property type="entry name" value="AsaB-like"/>
</dbReference>
<name>A0A816S2L8_9BILA</name>
<dbReference type="Proteomes" id="UP000663887">
    <property type="component" value="Unassembled WGS sequence"/>
</dbReference>
<gene>
    <name evidence="3" type="ORF">UXM345_LOCUS28914</name>
    <name evidence="2" type="ORF">XDN619_LOCUS14530</name>
</gene>
<evidence type="ECO:0000313" key="2">
    <source>
        <dbReference type="EMBL" id="CAF2080199.1"/>
    </source>
</evidence>
<proteinExistence type="inferred from homology"/>
<dbReference type="Proteomes" id="UP000663842">
    <property type="component" value="Unassembled WGS sequence"/>
</dbReference>
<dbReference type="NCBIfam" id="NF041278">
    <property type="entry name" value="CmcJ_NvfI_EfuI"/>
    <property type="match status" value="1"/>
</dbReference>
<protein>
    <recommendedName>
        <fullName evidence="5">Methyltransferase</fullName>
    </recommendedName>
</protein>
<reference evidence="2" key="1">
    <citation type="submission" date="2021-02" db="EMBL/GenBank/DDBJ databases">
        <authorList>
            <person name="Nowell W R."/>
        </authorList>
    </citation>
    <scope>NUCLEOTIDE SEQUENCE</scope>
</reference>
<evidence type="ECO:0000313" key="4">
    <source>
        <dbReference type="Proteomes" id="UP000663887"/>
    </source>
</evidence>
<organism evidence="2 4">
    <name type="scientific">Rotaria magnacalcarata</name>
    <dbReference type="NCBI Taxonomy" id="392030"/>
    <lineage>
        <taxon>Eukaryota</taxon>
        <taxon>Metazoa</taxon>
        <taxon>Spiralia</taxon>
        <taxon>Gnathifera</taxon>
        <taxon>Rotifera</taxon>
        <taxon>Eurotatoria</taxon>
        <taxon>Bdelloidea</taxon>
        <taxon>Philodinida</taxon>
        <taxon>Philodinidae</taxon>
        <taxon>Rotaria</taxon>
    </lineage>
</organism>
<accession>A0A816S2L8</accession>
<dbReference type="PANTHER" id="PTHR34598:SF3">
    <property type="entry name" value="OXIDOREDUCTASE AN1597"/>
    <property type="match status" value="1"/>
</dbReference>
<dbReference type="EMBL" id="CAJNRG010005740">
    <property type="protein sequence ID" value="CAF2080199.1"/>
    <property type="molecule type" value="Genomic_DNA"/>
</dbReference>
<sequence>MNKDTTGELYFFSKTTDGSPPWLDGNPALGWTGSNFVRTPTRIKIHDLRGKENTVDLDTHGFEVLKYDGNVHDEFDNNSESQRHCYDDIVAILKKHLGASRVIIFNHIFRYRATPRATERCDESHKNPVFYPHVDYDSSAARFKIEQVLGVEEAKRLQEKHFQIVNVWRPMGPNPITNTPLTICDYRSLDIKNDLHLAETRGSSSTVSVYVVSHNSQDAQRWYYLSQMRSDDMFVFKNYDSNPEGAQFGAHTAFIDEQLPTTDIEQKSIEMRCIVLYD</sequence>
<dbReference type="PANTHER" id="PTHR34598">
    <property type="entry name" value="BLL6449 PROTEIN"/>
    <property type="match status" value="1"/>
</dbReference>
<comment type="caution">
    <text evidence="2">The sequence shown here is derived from an EMBL/GenBank/DDBJ whole genome shotgun (WGS) entry which is preliminary data.</text>
</comment>
<evidence type="ECO:0000313" key="3">
    <source>
        <dbReference type="EMBL" id="CAF4217586.1"/>
    </source>
</evidence>
<dbReference type="GO" id="GO:0016491">
    <property type="term" value="F:oxidoreductase activity"/>
    <property type="evidence" value="ECO:0007669"/>
    <property type="project" value="InterPro"/>
</dbReference>
<evidence type="ECO:0008006" key="5">
    <source>
        <dbReference type="Google" id="ProtNLM"/>
    </source>
</evidence>